<reference evidence="1" key="1">
    <citation type="submission" date="2024-08" db="EMBL/GenBank/DDBJ databases">
        <authorList>
            <person name="Yu S.T."/>
        </authorList>
    </citation>
    <scope>NUCLEOTIDE SEQUENCE</scope>
    <source>
        <strain evidence="1">R33</strain>
    </source>
</reference>
<evidence type="ECO:0008006" key="2">
    <source>
        <dbReference type="Google" id="ProtNLM"/>
    </source>
</evidence>
<dbReference type="AlphaFoldDB" id="A0AB39XV42"/>
<dbReference type="RefSeq" id="WP_369776487.1">
    <property type="nucleotide sequence ID" value="NZ_CP165727.1"/>
</dbReference>
<proteinExistence type="predicted"/>
<dbReference type="EMBL" id="CP165727">
    <property type="protein sequence ID" value="XDV61738.1"/>
    <property type="molecule type" value="Genomic_DNA"/>
</dbReference>
<accession>A0AB39XV42</accession>
<sequence length="41" mass="4135">MDDVDGGVRVFGKITSGIDLLEQVADDGSDNANGEGDGAPK</sequence>
<protein>
    <recommendedName>
        <fullName evidence="2">Peptidylprolyl isomerase</fullName>
    </recommendedName>
</protein>
<name>A0AB39XV42_9ACTN</name>
<organism evidence="1">
    <name type="scientific">Streptomyces sp. R33</name>
    <dbReference type="NCBI Taxonomy" id="3238629"/>
    <lineage>
        <taxon>Bacteria</taxon>
        <taxon>Bacillati</taxon>
        <taxon>Actinomycetota</taxon>
        <taxon>Actinomycetes</taxon>
        <taxon>Kitasatosporales</taxon>
        <taxon>Streptomycetaceae</taxon>
        <taxon>Streptomyces</taxon>
    </lineage>
</organism>
<gene>
    <name evidence="1" type="ORF">AB5J51_01640</name>
</gene>
<evidence type="ECO:0000313" key="1">
    <source>
        <dbReference type="EMBL" id="XDV61738.1"/>
    </source>
</evidence>